<proteinExistence type="predicted"/>
<keyword evidence="3" id="KW-1185">Reference proteome</keyword>
<evidence type="ECO:0000313" key="3">
    <source>
        <dbReference type="Proteomes" id="UP000230750"/>
    </source>
</evidence>
<sequence>MAGHKPHVRYPGQPRYCFRIGETRNEAKSCSDKNDGAAFFLGMIAPLAQEGCVLTLTLTCLYRLSLLCLYEKKVGVKERRQVPTHLLPRRKLHARRGNQVRIHRPPHLVYPPRHCGTQPRVYTASTTSRGEHGISTCFPHQLVQFRPQSGFGTTRSGDRGSCLTATPETR</sequence>
<accession>A0A2G8L445</accession>
<name>A0A2G8L445_STIJA</name>
<evidence type="ECO:0000256" key="1">
    <source>
        <dbReference type="SAM" id="MobiDB-lite"/>
    </source>
</evidence>
<protein>
    <submittedName>
        <fullName evidence="2">Uncharacterized protein</fullName>
    </submittedName>
</protein>
<dbReference type="Proteomes" id="UP000230750">
    <property type="component" value="Unassembled WGS sequence"/>
</dbReference>
<feature type="region of interest" description="Disordered" evidence="1">
    <location>
        <begin position="148"/>
        <end position="170"/>
    </location>
</feature>
<organism evidence="2 3">
    <name type="scientific">Stichopus japonicus</name>
    <name type="common">Sea cucumber</name>
    <dbReference type="NCBI Taxonomy" id="307972"/>
    <lineage>
        <taxon>Eukaryota</taxon>
        <taxon>Metazoa</taxon>
        <taxon>Echinodermata</taxon>
        <taxon>Eleutherozoa</taxon>
        <taxon>Echinozoa</taxon>
        <taxon>Holothuroidea</taxon>
        <taxon>Aspidochirotacea</taxon>
        <taxon>Aspidochirotida</taxon>
        <taxon>Stichopodidae</taxon>
        <taxon>Apostichopus</taxon>
    </lineage>
</organism>
<dbReference type="AlphaFoldDB" id="A0A2G8L445"/>
<reference evidence="2 3" key="1">
    <citation type="journal article" date="2017" name="PLoS Biol.">
        <title>The sea cucumber genome provides insights into morphological evolution and visceral regeneration.</title>
        <authorList>
            <person name="Zhang X."/>
            <person name="Sun L."/>
            <person name="Yuan J."/>
            <person name="Sun Y."/>
            <person name="Gao Y."/>
            <person name="Zhang L."/>
            <person name="Li S."/>
            <person name="Dai H."/>
            <person name="Hamel J.F."/>
            <person name="Liu C."/>
            <person name="Yu Y."/>
            <person name="Liu S."/>
            <person name="Lin W."/>
            <person name="Guo K."/>
            <person name="Jin S."/>
            <person name="Xu P."/>
            <person name="Storey K.B."/>
            <person name="Huan P."/>
            <person name="Zhang T."/>
            <person name="Zhou Y."/>
            <person name="Zhang J."/>
            <person name="Lin C."/>
            <person name="Li X."/>
            <person name="Xing L."/>
            <person name="Huo D."/>
            <person name="Sun M."/>
            <person name="Wang L."/>
            <person name="Mercier A."/>
            <person name="Li F."/>
            <person name="Yang H."/>
            <person name="Xiang J."/>
        </authorList>
    </citation>
    <scope>NUCLEOTIDE SEQUENCE [LARGE SCALE GENOMIC DNA]</scope>
    <source>
        <strain evidence="2">Shaxun</strain>
        <tissue evidence="2">Muscle</tissue>
    </source>
</reference>
<dbReference type="EMBL" id="MRZV01000227">
    <property type="protein sequence ID" value="PIK55039.1"/>
    <property type="molecule type" value="Genomic_DNA"/>
</dbReference>
<gene>
    <name evidence="2" type="ORF">BSL78_08087</name>
</gene>
<comment type="caution">
    <text evidence="2">The sequence shown here is derived from an EMBL/GenBank/DDBJ whole genome shotgun (WGS) entry which is preliminary data.</text>
</comment>
<evidence type="ECO:0000313" key="2">
    <source>
        <dbReference type="EMBL" id="PIK55039.1"/>
    </source>
</evidence>